<evidence type="ECO:0000256" key="1">
    <source>
        <dbReference type="SAM" id="MobiDB-lite"/>
    </source>
</evidence>
<evidence type="ECO:0000313" key="3">
    <source>
        <dbReference type="Proteomes" id="UP001165082"/>
    </source>
</evidence>
<accession>A0A9W7CFB5</accession>
<protein>
    <submittedName>
        <fullName evidence="2">Uncharacterized protein</fullName>
    </submittedName>
</protein>
<reference evidence="2" key="1">
    <citation type="submission" date="2022-07" db="EMBL/GenBank/DDBJ databases">
        <title>Genome analysis of Parmales, a sister group of diatoms, reveals the evolutionary specialization of diatoms from phago-mixotrophs to photoautotrophs.</title>
        <authorList>
            <person name="Ban H."/>
            <person name="Sato S."/>
            <person name="Yoshikawa S."/>
            <person name="Kazumasa Y."/>
            <person name="Nakamura Y."/>
            <person name="Ichinomiya M."/>
            <person name="Saitoh K."/>
            <person name="Sato N."/>
            <person name="Blanc-Mathieu R."/>
            <person name="Endo H."/>
            <person name="Kuwata A."/>
            <person name="Ogata H."/>
        </authorList>
    </citation>
    <scope>NUCLEOTIDE SEQUENCE</scope>
</reference>
<name>A0A9W7CFB5_9STRA</name>
<gene>
    <name evidence="2" type="ORF">TrRE_jg5791</name>
</gene>
<dbReference type="EMBL" id="BRXZ01000100">
    <property type="protein sequence ID" value="GMI05076.1"/>
    <property type="molecule type" value="Genomic_DNA"/>
</dbReference>
<sequence length="220" mass="24213">MVLMTGAFNVSFIRHAEKSDDPTDVHLNEAGRARADTLPSLFCGKVEGCRFDLPDVLAARKAERPKFVEREVETVTPLARKFNLSITEAGINETTQLRDFIMEFAASGNVRAVQNLAEAPLVALICWEHFDFENLFPKFGCEATDGLGDRGGGEQGGGRDPACPNQILKWPDDEFNIVVTFSYVGMELYDISTAPLLTKPKRGDGALRHQHGTPTDEAKT</sequence>
<comment type="caution">
    <text evidence="2">The sequence shown here is derived from an EMBL/GenBank/DDBJ whole genome shotgun (WGS) entry which is preliminary data.</text>
</comment>
<keyword evidence="3" id="KW-1185">Reference proteome</keyword>
<dbReference type="OrthoDB" id="425925at2759"/>
<evidence type="ECO:0000313" key="2">
    <source>
        <dbReference type="EMBL" id="GMI05076.1"/>
    </source>
</evidence>
<organism evidence="2 3">
    <name type="scientific">Triparma retinervis</name>
    <dbReference type="NCBI Taxonomy" id="2557542"/>
    <lineage>
        <taxon>Eukaryota</taxon>
        <taxon>Sar</taxon>
        <taxon>Stramenopiles</taxon>
        <taxon>Ochrophyta</taxon>
        <taxon>Bolidophyceae</taxon>
        <taxon>Parmales</taxon>
        <taxon>Triparmaceae</taxon>
        <taxon>Triparma</taxon>
    </lineage>
</organism>
<proteinExistence type="predicted"/>
<feature type="region of interest" description="Disordered" evidence="1">
    <location>
        <begin position="200"/>
        <end position="220"/>
    </location>
</feature>
<dbReference type="AlphaFoldDB" id="A0A9W7CFB5"/>
<dbReference type="Proteomes" id="UP001165082">
    <property type="component" value="Unassembled WGS sequence"/>
</dbReference>